<evidence type="ECO:0008006" key="3">
    <source>
        <dbReference type="Google" id="ProtNLM"/>
    </source>
</evidence>
<proteinExistence type="predicted"/>
<accession>G5IN64</accession>
<dbReference type="OrthoDB" id="622550at2"/>
<dbReference type="HOGENOM" id="CLU_030011_4_0_9"/>
<dbReference type="PATRIC" id="fig|742737.3.peg.4926"/>
<dbReference type="RefSeq" id="WP_006782930.1">
    <property type="nucleotide sequence ID" value="NZ_CP040506.1"/>
</dbReference>
<keyword evidence="2" id="KW-1185">Reference proteome</keyword>
<sequence length="458" mass="50126">MSKFLAGAAKICVDPTPEMLPLPGIFGTWYEDVYASSYNRALAIDNGESKFLIITFPFGSGGEEAKSIISEKYDIPTEHIIFANTHNHGGPAMKLVAEQFLPDTEPSHQQRLWAGQAVPKCLQAADEAFANLHPARFGYGEGKSYININRNYQLADGSFAQLDNPEGCSDKTLSVTRIEDYDGNVIAALVNYAAHAIATFRCTDQDGKTKINGDFPEYASQFLENRYPGSVFLWTTGAAGNQNVIPLFKGDKDFHGYENVNMPAPCGLGFRYAEYIGQLHALDIDKTLKQIICDDGVVIHSACTTVEFDGQEIPGLKGKDYIFNIMLAQNSVPLLHELFPEKAFSEGKDRPIVMGVPCGEKVTMGMQLVTIGSVAYVAMNSEPFNEIGLLCKEKSPFKNTVLITCSDIGPCSSYLVDDDSAKLPLFQNVNNRVLAGNSNTIVSNGMLSLFKKIFNQAD</sequence>
<dbReference type="EMBL" id="ADLN01000127">
    <property type="protein sequence ID" value="EHI57035.1"/>
    <property type="molecule type" value="Genomic_DNA"/>
</dbReference>
<dbReference type="Proteomes" id="UP000005384">
    <property type="component" value="Unassembled WGS sequence"/>
</dbReference>
<organism evidence="1 2">
    <name type="scientific">Hungatella hathewayi WAL-18680</name>
    <dbReference type="NCBI Taxonomy" id="742737"/>
    <lineage>
        <taxon>Bacteria</taxon>
        <taxon>Bacillati</taxon>
        <taxon>Bacillota</taxon>
        <taxon>Clostridia</taxon>
        <taxon>Lachnospirales</taxon>
        <taxon>Lachnospiraceae</taxon>
        <taxon>Hungatella</taxon>
    </lineage>
</organism>
<gene>
    <name evidence="1" type="ORF">HMPREF9473_04942</name>
</gene>
<dbReference type="AlphaFoldDB" id="G5IN64"/>
<protein>
    <recommendedName>
        <fullName evidence="3">Neutral/alkaline non-lysosomal ceramidase N-terminal domain-containing protein</fullName>
    </recommendedName>
</protein>
<reference evidence="1 2" key="1">
    <citation type="submission" date="2011-08" db="EMBL/GenBank/DDBJ databases">
        <title>The Genome Sequence of Clostridium hathewayi WAL-18680.</title>
        <authorList>
            <consortium name="The Broad Institute Genome Sequencing Platform"/>
            <person name="Earl A."/>
            <person name="Ward D."/>
            <person name="Feldgarden M."/>
            <person name="Gevers D."/>
            <person name="Finegold S.M."/>
            <person name="Summanen P.H."/>
            <person name="Molitoris D.R."/>
            <person name="Song M."/>
            <person name="Daigneault M."/>
            <person name="Allen-Vercoe E."/>
            <person name="Young S.K."/>
            <person name="Zeng Q."/>
            <person name="Gargeya S."/>
            <person name="Fitzgerald M."/>
            <person name="Haas B."/>
            <person name="Abouelleil A."/>
            <person name="Alvarado L."/>
            <person name="Arachchi H.M."/>
            <person name="Berlin A."/>
            <person name="Brown A."/>
            <person name="Chapman S.B."/>
            <person name="Chen Z."/>
            <person name="Dunbar C."/>
            <person name="Freedman E."/>
            <person name="Gearin G."/>
            <person name="Gellesch M."/>
            <person name="Goldberg J."/>
            <person name="Griggs A."/>
            <person name="Gujja S."/>
            <person name="Heiman D."/>
            <person name="Howarth C."/>
            <person name="Larson L."/>
            <person name="Lui A."/>
            <person name="MacDonald P.J.P."/>
            <person name="Montmayeur A."/>
            <person name="Murphy C."/>
            <person name="Neiman D."/>
            <person name="Pearson M."/>
            <person name="Priest M."/>
            <person name="Roberts A."/>
            <person name="Saif S."/>
            <person name="Shea T."/>
            <person name="Shenoy N."/>
            <person name="Sisk P."/>
            <person name="Stolte C."/>
            <person name="Sykes S."/>
            <person name="Wortman J."/>
            <person name="Nusbaum C."/>
            <person name="Birren B."/>
        </authorList>
    </citation>
    <scope>NUCLEOTIDE SEQUENCE [LARGE SCALE GENOMIC DNA]</scope>
    <source>
        <strain evidence="1 2">WAL-18680</strain>
    </source>
</reference>
<comment type="caution">
    <text evidence="1">The sequence shown here is derived from an EMBL/GenBank/DDBJ whole genome shotgun (WGS) entry which is preliminary data.</text>
</comment>
<name>G5IN64_9FIRM</name>
<evidence type="ECO:0000313" key="1">
    <source>
        <dbReference type="EMBL" id="EHI57035.1"/>
    </source>
</evidence>
<evidence type="ECO:0000313" key="2">
    <source>
        <dbReference type="Proteomes" id="UP000005384"/>
    </source>
</evidence>